<dbReference type="Pfam" id="PF14200">
    <property type="entry name" value="RicinB_lectin_2"/>
    <property type="match status" value="2"/>
</dbReference>
<dbReference type="PANTHER" id="PTHR38792">
    <property type="entry name" value="BNR/ASP-BOX REPEAT DOMAIN PROTEIN (AFU_ORTHOLOGUE AFUA_7G06430)-RELATED"/>
    <property type="match status" value="1"/>
</dbReference>
<reference evidence="3" key="1">
    <citation type="journal article" date="2019" name="Int. J. Syst. Evol. Microbiol.">
        <title>The Global Catalogue of Microorganisms (GCM) 10K type strain sequencing project: providing services to taxonomists for standard genome sequencing and annotation.</title>
        <authorList>
            <consortium name="The Broad Institute Genomics Platform"/>
            <consortium name="The Broad Institute Genome Sequencing Center for Infectious Disease"/>
            <person name="Wu L."/>
            <person name="Ma J."/>
        </authorList>
    </citation>
    <scope>NUCLEOTIDE SEQUENCE [LARGE SCALE GENOMIC DNA]</scope>
    <source>
        <strain evidence="3">JCM 17494</strain>
    </source>
</reference>
<name>A0ABP7B2S5_9PSEU</name>
<dbReference type="PROSITE" id="PS50231">
    <property type="entry name" value="RICIN_B_LECTIN"/>
    <property type="match status" value="1"/>
</dbReference>
<sequence length="635" mass="67837">MVRAIHALHEAVRSVLTRPTVLSTPDSRSSSQLPIGQSVTMKKWLARVVTTVMGAALLTLPATSSQAVSPTPQTLYQLPANAQCTKGLGNCAIYSKAAALPSGRLVAGFERAIVGPTGTAVGQVIPVYRSDDDGTTWQWLSDVRAPAYLSSNPAYAKYTSNWGAPFFYVLPQNMGNLSAGTLLLSTLVTGEDHYFTEHKAADPNWVPTNDGDRRDLALALYSSTDQGASWNFLNIITAGGWQGGSAGAVGQNIANANTYRQVDPVWETYLMVYNNQLVAYYSDENDYTGYDTSTGVLTMRADNDTAGDSHGQVIAHRTWNGNTSSAWSAPVLDVAGLTQNVGGVNQIGGGRPGMPNVVQTTDGQWMMTYEYFGGGDNVRYKISSNPLNFFSVGGAAGTNITALPITSGSPALTRGGSPVIVRLPDGRLMYNAAGSGDVWVNPSGSSTGAWTRQLTTIGSGYFRNLTYVPRTGRVLILSGAGTIRHADIDFGRSTGPYYKLVNRQSGKVLDAFEASLADGTNLVQWADNGGFNQHWHITDTGDGYRTLLNRNSGRAVSIFGASTADGTRAAQWVQNTAFDQAFTLEPVGAYYEIRARHSGKLLSVAGGSTADGAQVVQWPDGNRFEQQWSLVQVTS</sequence>
<dbReference type="CDD" id="cd15482">
    <property type="entry name" value="Sialidase_non-viral"/>
    <property type="match status" value="1"/>
</dbReference>
<dbReference type="EMBL" id="BAABBE010000009">
    <property type="protein sequence ID" value="GAA3646093.1"/>
    <property type="molecule type" value="Genomic_DNA"/>
</dbReference>
<dbReference type="PANTHER" id="PTHR38792:SF3">
    <property type="entry name" value="BNR_ASP-BOX REPEAT DOMAIN PROTEIN (AFU_ORTHOLOGUE AFUA_7G06430)-RELATED"/>
    <property type="match status" value="1"/>
</dbReference>
<dbReference type="SUPFAM" id="SSF50370">
    <property type="entry name" value="Ricin B-like lectins"/>
    <property type="match status" value="1"/>
</dbReference>
<dbReference type="InterPro" id="IPR036278">
    <property type="entry name" value="Sialidase_sf"/>
</dbReference>
<dbReference type="InterPro" id="IPR000772">
    <property type="entry name" value="Ricin_B_lectin"/>
</dbReference>
<proteinExistence type="predicted"/>
<dbReference type="Gene3D" id="2.120.10.10">
    <property type="match status" value="1"/>
</dbReference>
<protein>
    <recommendedName>
        <fullName evidence="1">Ricin B lectin domain-containing protein</fullName>
    </recommendedName>
</protein>
<evidence type="ECO:0000259" key="1">
    <source>
        <dbReference type="SMART" id="SM00458"/>
    </source>
</evidence>
<dbReference type="SMART" id="SM00458">
    <property type="entry name" value="RICIN"/>
    <property type="match status" value="1"/>
</dbReference>
<dbReference type="InterPro" id="IPR035992">
    <property type="entry name" value="Ricin_B-like_lectins"/>
</dbReference>
<keyword evidence="3" id="KW-1185">Reference proteome</keyword>
<gene>
    <name evidence="2" type="ORF">GCM10022267_36010</name>
</gene>
<evidence type="ECO:0000313" key="3">
    <source>
        <dbReference type="Proteomes" id="UP001500711"/>
    </source>
</evidence>
<dbReference type="Gene3D" id="2.80.10.50">
    <property type="match status" value="1"/>
</dbReference>
<feature type="domain" description="Ricin B lectin" evidence="1">
    <location>
        <begin position="495"/>
        <end position="631"/>
    </location>
</feature>
<dbReference type="SUPFAM" id="SSF50939">
    <property type="entry name" value="Sialidases"/>
    <property type="match status" value="1"/>
</dbReference>
<evidence type="ECO:0000313" key="2">
    <source>
        <dbReference type="EMBL" id="GAA3646093.1"/>
    </source>
</evidence>
<organism evidence="2 3">
    <name type="scientific">Lentzea roselyniae</name>
    <dbReference type="NCBI Taxonomy" id="531940"/>
    <lineage>
        <taxon>Bacteria</taxon>
        <taxon>Bacillati</taxon>
        <taxon>Actinomycetota</taxon>
        <taxon>Actinomycetes</taxon>
        <taxon>Pseudonocardiales</taxon>
        <taxon>Pseudonocardiaceae</taxon>
        <taxon>Lentzea</taxon>
    </lineage>
</organism>
<accession>A0ABP7B2S5</accession>
<dbReference type="Proteomes" id="UP001500711">
    <property type="component" value="Unassembled WGS sequence"/>
</dbReference>
<comment type="caution">
    <text evidence="2">The sequence shown here is derived from an EMBL/GenBank/DDBJ whole genome shotgun (WGS) entry which is preliminary data.</text>
</comment>